<protein>
    <submittedName>
        <fullName evidence="5">S-layer homology domain-containing protein</fullName>
    </submittedName>
</protein>
<dbReference type="Pfam" id="PF00395">
    <property type="entry name" value="SLH"/>
    <property type="match status" value="3"/>
</dbReference>
<feature type="domain" description="SLH" evidence="4">
    <location>
        <begin position="142"/>
        <end position="201"/>
    </location>
</feature>
<evidence type="ECO:0000313" key="5">
    <source>
        <dbReference type="EMBL" id="MCQ4839602.1"/>
    </source>
</evidence>
<dbReference type="InterPro" id="IPR001119">
    <property type="entry name" value="SLH_dom"/>
</dbReference>
<dbReference type="Pfam" id="PF02368">
    <property type="entry name" value="Big_2"/>
    <property type="match status" value="1"/>
</dbReference>
<keyword evidence="6" id="KW-1185">Reference proteome</keyword>
<evidence type="ECO:0000256" key="2">
    <source>
        <dbReference type="SAM" id="MobiDB-lite"/>
    </source>
</evidence>
<dbReference type="PROSITE" id="PS51257">
    <property type="entry name" value="PROKAR_LIPOPROTEIN"/>
    <property type="match status" value="1"/>
</dbReference>
<gene>
    <name evidence="5" type="ORF">NE695_06715</name>
</gene>
<dbReference type="PANTHER" id="PTHR43308">
    <property type="entry name" value="OUTER MEMBRANE PROTEIN ALPHA-RELATED"/>
    <property type="match status" value="1"/>
</dbReference>
<feature type="region of interest" description="Disordered" evidence="2">
    <location>
        <begin position="409"/>
        <end position="439"/>
    </location>
</feature>
<feature type="domain" description="SLH" evidence="4">
    <location>
        <begin position="77"/>
        <end position="139"/>
    </location>
</feature>
<evidence type="ECO:0000259" key="4">
    <source>
        <dbReference type="PROSITE" id="PS51272"/>
    </source>
</evidence>
<dbReference type="Gene3D" id="2.60.40.1080">
    <property type="match status" value="1"/>
</dbReference>
<keyword evidence="1" id="KW-0677">Repeat</keyword>
<dbReference type="SUPFAM" id="SSF49373">
    <property type="entry name" value="Invasin/intimin cell-adhesion fragments"/>
    <property type="match status" value="1"/>
</dbReference>
<reference evidence="5 6" key="1">
    <citation type="submission" date="2022-06" db="EMBL/GenBank/DDBJ databases">
        <title>Isolation of gut microbiota from human fecal samples.</title>
        <authorList>
            <person name="Pamer E.G."/>
            <person name="Barat B."/>
            <person name="Waligurski E."/>
            <person name="Medina S."/>
            <person name="Paddock L."/>
            <person name="Mostad J."/>
        </authorList>
    </citation>
    <scope>NUCLEOTIDE SEQUENCE [LARGE SCALE GENOMIC DNA]</scope>
    <source>
        <strain evidence="5 6">DFI.9.73</strain>
    </source>
</reference>
<feature type="chain" id="PRO_5047490099" evidence="3">
    <location>
        <begin position="23"/>
        <end position="1021"/>
    </location>
</feature>
<dbReference type="InterPro" id="IPR051465">
    <property type="entry name" value="Cell_Envelope_Struct_Comp"/>
</dbReference>
<dbReference type="RefSeq" id="WP_147578496.1">
    <property type="nucleotide sequence ID" value="NZ_CABKVV010000010.1"/>
</dbReference>
<dbReference type="InterPro" id="IPR003343">
    <property type="entry name" value="Big_2"/>
</dbReference>
<dbReference type="InterPro" id="IPR008964">
    <property type="entry name" value="Invasin/intimin_cell_adhesion"/>
</dbReference>
<name>A0ABT1RY43_9FIRM</name>
<evidence type="ECO:0000256" key="3">
    <source>
        <dbReference type="SAM" id="SignalP"/>
    </source>
</evidence>
<dbReference type="Proteomes" id="UP001524473">
    <property type="component" value="Unassembled WGS sequence"/>
</dbReference>
<dbReference type="GeneID" id="90531359"/>
<proteinExistence type="predicted"/>
<dbReference type="EMBL" id="JANFZH010000012">
    <property type="protein sequence ID" value="MCQ4839602.1"/>
    <property type="molecule type" value="Genomic_DNA"/>
</dbReference>
<accession>A0ABT1RY43</accession>
<feature type="compositionally biased region" description="Low complexity" evidence="2">
    <location>
        <begin position="414"/>
        <end position="426"/>
    </location>
</feature>
<evidence type="ECO:0000313" key="6">
    <source>
        <dbReference type="Proteomes" id="UP001524473"/>
    </source>
</evidence>
<organism evidence="5 6">
    <name type="scientific">Neglectibacter timonensis</name>
    <dbReference type="NCBI Taxonomy" id="1776382"/>
    <lineage>
        <taxon>Bacteria</taxon>
        <taxon>Bacillati</taxon>
        <taxon>Bacillota</taxon>
        <taxon>Clostridia</taxon>
        <taxon>Eubacteriales</taxon>
        <taxon>Oscillospiraceae</taxon>
        <taxon>Neglectibacter</taxon>
    </lineage>
</organism>
<sequence>MKKLVSLLLSLLLLGTSCFAAAADRRSAPWYGEALEHAVENGLLMGDEEGLSPEKNLTRAQLAAILGRAFSAQQGADLSSFADVSENAWYYEDMAKAVRMGIFQGDGNRLLPDSPATREEVFAVLARCFQLRPQDGDVLTRFADGEKVSFWAREAAQALVSCGYIQGSGNSIEPQKSITRAEFAQVMDRMVQNYCSAGGIYSEFPKGNVVINQPGISLQGAVIEGDLILADGVGENDIDLSGVTVTGRILVRGGNLTAREGTAVPVVQVANPNGSTRIASDGSTEVKTLAVESPVVLSGKAGTVEARGPLTIEAGASVEELVLSSSAAQAEIHGAVDHLVTSAEAEGVEIIVPAGGSVAEAVVEAPGVKIAGEGSLGKVTANADGLHVETPNTQLVVGETAAGVTVGEEKVEPGSSVTTNSTGTGVQETPPAPPAPSRVSVTGIEVEPKTLLLKIQKTAGLTAKIQPANATEQGVVWSSDDEDVAVVDDQGQVTGLSAGSAVITAASKEGNFTAECTVTVEGAKNWYVNGVDGSDENDGLTDDKALKSVKNAVEKAEDGDIIVICGPVSLGEEEIVTDIDKGLTFTGKTAEKDYNNTAQLTLAGNISLCGETVFQNIQLKIGRTMDIYANGNTLLFDYGVDTQYLTYVDDKGNVLSYMLYVYGGGLNCECESTNVTMHSGRITYLFGGGKATQKNQTAKVNGDASITITGGYVDDSIVGGGNGYAANTNVDVAGKSIISISGQDFDMGWYDVKNNKECGSIYGGSWPDRDSSGRIEGGSWITMEDCSVFCDVFGGGHSDDKNSDVTVKGATIQLDRTKIGDFVFGGGMSFNSGDTNTIDGNVTITMTDCEAAAVIGGGASLSGCDMEVNGDVSITLTRCKLSEAIVGGGCIFDSEGSSHVKGKISLDFTDVTGPDGTEVPEILCSGMNGNTDKGTENASSDMAVLNISGVLKTQKLLAGETKNGCTVTLGSDASLHLKEPEDMNDPSQWPWYDSTGTGVVKNVDTLQDASFIWTDDRWVQQ</sequence>
<dbReference type="SMART" id="SM00635">
    <property type="entry name" value="BID_2"/>
    <property type="match status" value="1"/>
</dbReference>
<comment type="caution">
    <text evidence="5">The sequence shown here is derived from an EMBL/GenBank/DDBJ whole genome shotgun (WGS) entry which is preliminary data.</text>
</comment>
<dbReference type="PROSITE" id="PS51272">
    <property type="entry name" value="SLH"/>
    <property type="match status" value="3"/>
</dbReference>
<feature type="signal peptide" evidence="3">
    <location>
        <begin position="1"/>
        <end position="22"/>
    </location>
</feature>
<feature type="domain" description="SLH" evidence="4">
    <location>
        <begin position="18"/>
        <end position="76"/>
    </location>
</feature>
<evidence type="ECO:0000256" key="1">
    <source>
        <dbReference type="ARBA" id="ARBA00022737"/>
    </source>
</evidence>
<keyword evidence="3" id="KW-0732">Signal</keyword>